<evidence type="ECO:0000259" key="3">
    <source>
        <dbReference type="SMART" id="SM00555"/>
    </source>
</evidence>
<gene>
    <name evidence="4" type="ORF">Egran_03298</name>
</gene>
<dbReference type="GO" id="GO:0005826">
    <property type="term" value="C:actomyosin contractile ring"/>
    <property type="evidence" value="ECO:0007669"/>
    <property type="project" value="TreeGrafter"/>
</dbReference>
<dbReference type="InterPro" id="IPR039892">
    <property type="entry name" value="Spa2/Sph1"/>
</dbReference>
<keyword evidence="5" id="KW-1185">Reference proteome</keyword>
<evidence type="ECO:0000313" key="4">
    <source>
        <dbReference type="EMBL" id="OXV08939.1"/>
    </source>
</evidence>
<sequence>MSPVSADGSELNQYQAGNKPEPTFSPTFPPSRGNLATPPVSGGPLGMNGGMSNGPLRRPGNPSPPSSVNTRLSDGQSRMEEASHHYHSLKRFLQNPNSNKARDKLMRLSATQIHELTTDVYDELVRRQQATGEPGRPPRLDIPSFLPPRNDFHEKRNQARSKMSSLQLQRFKDLATDVFCELERRFPHFTKPDSPPVGSHSPSPLPGRGNGPPNGDQVQTATLLMAIPPTDTLQTVNPGDHGKSRRKLKSPTSDRTNVERDLREQLEAAQNTPRDGELQARFDDLERRHQSLQVELREQQQLTEEAKREASSFLKEMRTMSYRSNSNWEREEKLSHDMAWSRSAAGTDGGASVVVGKVGSLGEESLEERGGGSKSVSDSISCRQKQTA</sequence>
<dbReference type="GO" id="GO:0005078">
    <property type="term" value="F:MAP-kinase scaffold activity"/>
    <property type="evidence" value="ECO:0007669"/>
    <property type="project" value="TreeGrafter"/>
</dbReference>
<protein>
    <recommendedName>
        <fullName evidence="3">GIT Spa2 homology (SHD) domain-containing protein</fullName>
    </recommendedName>
</protein>
<keyword evidence="1" id="KW-0175">Coiled coil</keyword>
<dbReference type="EMBL" id="NPHW01003812">
    <property type="protein sequence ID" value="OXV08939.1"/>
    <property type="molecule type" value="Genomic_DNA"/>
</dbReference>
<feature type="domain" description="GIT Spa2 homology (SHD)" evidence="3">
    <location>
        <begin position="101"/>
        <end position="131"/>
    </location>
</feature>
<proteinExistence type="predicted"/>
<organism evidence="4 5">
    <name type="scientific">Elaphomyces granulatus</name>
    <dbReference type="NCBI Taxonomy" id="519963"/>
    <lineage>
        <taxon>Eukaryota</taxon>
        <taxon>Fungi</taxon>
        <taxon>Dikarya</taxon>
        <taxon>Ascomycota</taxon>
        <taxon>Pezizomycotina</taxon>
        <taxon>Eurotiomycetes</taxon>
        <taxon>Eurotiomycetidae</taxon>
        <taxon>Eurotiales</taxon>
        <taxon>Elaphomycetaceae</taxon>
        <taxon>Elaphomyces</taxon>
    </lineage>
</organism>
<feature type="coiled-coil region" evidence="1">
    <location>
        <begin position="282"/>
        <end position="316"/>
    </location>
</feature>
<feature type="region of interest" description="Disordered" evidence="2">
    <location>
        <begin position="128"/>
        <end position="164"/>
    </location>
</feature>
<evidence type="ECO:0000313" key="5">
    <source>
        <dbReference type="Proteomes" id="UP000243515"/>
    </source>
</evidence>
<feature type="domain" description="GIT Spa2 homology (SHD)" evidence="3">
    <location>
        <begin position="159"/>
        <end position="189"/>
    </location>
</feature>
<feature type="region of interest" description="Disordered" evidence="2">
    <location>
        <begin position="231"/>
        <end position="260"/>
    </location>
</feature>
<comment type="caution">
    <text evidence="4">The sequence shown here is derived from an EMBL/GenBank/DDBJ whole genome shotgun (WGS) entry which is preliminary data.</text>
</comment>
<dbReference type="Pfam" id="PF08518">
    <property type="entry name" value="GIT_SHD"/>
    <property type="match status" value="2"/>
</dbReference>
<feature type="region of interest" description="Disordered" evidence="2">
    <location>
        <begin position="1"/>
        <end position="86"/>
    </location>
</feature>
<reference evidence="4 5" key="1">
    <citation type="journal article" date="2015" name="Environ. Microbiol.">
        <title>Metagenome sequence of Elaphomyces granulatus from sporocarp tissue reveals Ascomycota ectomycorrhizal fingerprints of genome expansion and a Proteobacteria-rich microbiome.</title>
        <authorList>
            <person name="Quandt C.A."/>
            <person name="Kohler A."/>
            <person name="Hesse C.N."/>
            <person name="Sharpton T.J."/>
            <person name="Martin F."/>
            <person name="Spatafora J.W."/>
        </authorList>
    </citation>
    <scope>NUCLEOTIDE SEQUENCE [LARGE SCALE GENOMIC DNA]</scope>
    <source>
        <strain evidence="4 5">OSC145934</strain>
    </source>
</reference>
<evidence type="ECO:0000256" key="1">
    <source>
        <dbReference type="SAM" id="Coils"/>
    </source>
</evidence>
<feature type="region of interest" description="Disordered" evidence="2">
    <location>
        <begin position="362"/>
        <end position="388"/>
    </location>
</feature>
<dbReference type="Proteomes" id="UP000243515">
    <property type="component" value="Unassembled WGS sequence"/>
</dbReference>
<evidence type="ECO:0000256" key="2">
    <source>
        <dbReference type="SAM" id="MobiDB-lite"/>
    </source>
</evidence>
<dbReference type="OrthoDB" id="5588096at2759"/>
<dbReference type="InterPro" id="IPR013724">
    <property type="entry name" value="GIT_SHD"/>
</dbReference>
<dbReference type="PANTHER" id="PTHR21601:SF0">
    <property type="entry name" value="PROTEIN SPA2-RELATED"/>
    <property type="match status" value="1"/>
</dbReference>
<name>A0A232LXR4_9EURO</name>
<dbReference type="GO" id="GO:1902716">
    <property type="term" value="C:cell cortex of growing cell tip"/>
    <property type="evidence" value="ECO:0007669"/>
    <property type="project" value="TreeGrafter"/>
</dbReference>
<feature type="compositionally biased region" description="Polar residues" evidence="2">
    <location>
        <begin position="66"/>
        <end position="76"/>
    </location>
</feature>
<dbReference type="SMART" id="SM00555">
    <property type="entry name" value="GIT"/>
    <property type="match status" value="2"/>
</dbReference>
<accession>A0A232LXR4</accession>
<dbReference type="PANTHER" id="PTHR21601">
    <property type="entry name" value="SPA2 PROTEIN"/>
    <property type="match status" value="1"/>
</dbReference>
<feature type="region of interest" description="Disordered" evidence="2">
    <location>
        <begin position="187"/>
        <end position="218"/>
    </location>
</feature>
<feature type="compositionally biased region" description="Gly residues" evidence="2">
    <location>
        <begin position="43"/>
        <end position="52"/>
    </location>
</feature>
<feature type="compositionally biased region" description="Polar residues" evidence="2">
    <location>
        <begin position="376"/>
        <end position="388"/>
    </location>
</feature>
<dbReference type="AlphaFoldDB" id="A0A232LXR4"/>